<dbReference type="CDD" id="cd04301">
    <property type="entry name" value="NAT_SF"/>
    <property type="match status" value="1"/>
</dbReference>
<keyword evidence="3" id="KW-1185">Reference proteome</keyword>
<evidence type="ECO:0000259" key="1">
    <source>
        <dbReference type="PROSITE" id="PS51186"/>
    </source>
</evidence>
<organism evidence="2 3">
    <name type="scientific">Legionella brunensis</name>
    <dbReference type="NCBI Taxonomy" id="29422"/>
    <lineage>
        <taxon>Bacteria</taxon>
        <taxon>Pseudomonadati</taxon>
        <taxon>Pseudomonadota</taxon>
        <taxon>Gammaproteobacteria</taxon>
        <taxon>Legionellales</taxon>
        <taxon>Legionellaceae</taxon>
        <taxon>Legionella</taxon>
    </lineage>
</organism>
<dbReference type="Proteomes" id="UP000054742">
    <property type="component" value="Unassembled WGS sequence"/>
</dbReference>
<evidence type="ECO:0000313" key="3">
    <source>
        <dbReference type="Proteomes" id="UP000054742"/>
    </source>
</evidence>
<feature type="domain" description="N-acetyltransferase" evidence="1">
    <location>
        <begin position="4"/>
        <end position="155"/>
    </location>
</feature>
<dbReference type="Gene3D" id="3.40.630.30">
    <property type="match status" value="1"/>
</dbReference>
<dbReference type="PATRIC" id="fig|29422.6.peg.1361"/>
<proteinExistence type="predicted"/>
<comment type="caution">
    <text evidence="2">The sequence shown here is derived from an EMBL/GenBank/DDBJ whole genome shotgun (WGS) entry which is preliminary data.</text>
</comment>
<keyword evidence="2" id="KW-0808">Transferase</keyword>
<dbReference type="SUPFAM" id="SSF55729">
    <property type="entry name" value="Acyl-CoA N-acyltransferases (Nat)"/>
    <property type="match status" value="1"/>
</dbReference>
<dbReference type="RefSeq" id="WP_058441353.1">
    <property type="nucleotide sequence ID" value="NZ_CAAAHU010000006.1"/>
</dbReference>
<dbReference type="GO" id="GO:0016747">
    <property type="term" value="F:acyltransferase activity, transferring groups other than amino-acyl groups"/>
    <property type="evidence" value="ECO:0007669"/>
    <property type="project" value="InterPro"/>
</dbReference>
<dbReference type="EMBL" id="LNXV01000008">
    <property type="protein sequence ID" value="KTC85070.1"/>
    <property type="molecule type" value="Genomic_DNA"/>
</dbReference>
<dbReference type="Pfam" id="PF00583">
    <property type="entry name" value="Acetyltransf_1"/>
    <property type="match status" value="1"/>
</dbReference>
<sequence>MVTIDLLKYHQDCIPSLANIWHEVLGRIWVPDVPIERVKQNFLNHLNSDKLPLTFVAFYNSEPVAMCSLRENDGIRPDLMPWLGSLVVSPSYQKQGIAQILINRTKHKAVELGFKTIYLLAFDPTIPDYYKRLGWATIGMDELKGHPVTVMETLL</sequence>
<dbReference type="InterPro" id="IPR016181">
    <property type="entry name" value="Acyl_CoA_acyltransferase"/>
</dbReference>
<dbReference type="PROSITE" id="PS51186">
    <property type="entry name" value="GNAT"/>
    <property type="match status" value="1"/>
</dbReference>
<dbReference type="AlphaFoldDB" id="A0A0W0SP40"/>
<name>A0A0W0SP40_9GAMM</name>
<evidence type="ECO:0000313" key="2">
    <source>
        <dbReference type="EMBL" id="KTC85070.1"/>
    </source>
</evidence>
<dbReference type="STRING" id="29422.Lbru_1285"/>
<reference evidence="2 3" key="1">
    <citation type="submission" date="2015-11" db="EMBL/GenBank/DDBJ databases">
        <title>Genomic analysis of 38 Legionella species identifies large and diverse effector repertoires.</title>
        <authorList>
            <person name="Burstein D."/>
            <person name="Amaro F."/>
            <person name="Zusman T."/>
            <person name="Lifshitz Z."/>
            <person name="Cohen O."/>
            <person name="Gilbert J.A."/>
            <person name="Pupko T."/>
            <person name="Shuman H.A."/>
            <person name="Segal G."/>
        </authorList>
    </citation>
    <scope>NUCLEOTIDE SEQUENCE [LARGE SCALE GENOMIC DNA]</scope>
    <source>
        <strain evidence="2 3">ATCC 43878</strain>
    </source>
</reference>
<dbReference type="OrthoDB" id="7678938at2"/>
<accession>A0A0W0SP40</accession>
<gene>
    <name evidence="2" type="ORF">Lbru_1285</name>
</gene>
<dbReference type="InterPro" id="IPR000182">
    <property type="entry name" value="GNAT_dom"/>
</dbReference>
<protein>
    <submittedName>
        <fullName evidence="2">GNAT family acetyltransferase</fullName>
    </submittedName>
</protein>